<dbReference type="Gene3D" id="3.90.1150.10">
    <property type="entry name" value="Aspartate Aminotransferase, domain 1"/>
    <property type="match status" value="1"/>
</dbReference>
<dbReference type="Gene3D" id="3.40.640.10">
    <property type="entry name" value="Type I PLP-dependent aspartate aminotransferase-like (Major domain)"/>
    <property type="match status" value="1"/>
</dbReference>
<dbReference type="PANTHER" id="PTHR13693:SF103">
    <property type="entry name" value="AMINOTRANSFERASE CLASS I_CLASSII DOMAIN-CONTAINING PROTEIN"/>
    <property type="match status" value="1"/>
</dbReference>
<dbReference type="GO" id="GO:0008483">
    <property type="term" value="F:transaminase activity"/>
    <property type="evidence" value="ECO:0007669"/>
    <property type="project" value="UniProtKB-KW"/>
</dbReference>
<comment type="caution">
    <text evidence="5">The sequence shown here is derived from an EMBL/GenBank/DDBJ whole genome shotgun (WGS) entry which is preliminary data.</text>
</comment>
<evidence type="ECO:0000259" key="4">
    <source>
        <dbReference type="Pfam" id="PF00155"/>
    </source>
</evidence>
<dbReference type="PANTHER" id="PTHR13693">
    <property type="entry name" value="CLASS II AMINOTRANSFERASE/8-AMINO-7-OXONONANOATE SYNTHASE"/>
    <property type="match status" value="1"/>
</dbReference>
<dbReference type="Pfam" id="PF00155">
    <property type="entry name" value="Aminotran_1_2"/>
    <property type="match status" value="1"/>
</dbReference>
<evidence type="ECO:0000256" key="3">
    <source>
        <dbReference type="SAM" id="MobiDB-lite"/>
    </source>
</evidence>
<dbReference type="GO" id="GO:0030170">
    <property type="term" value="F:pyridoxal phosphate binding"/>
    <property type="evidence" value="ECO:0007669"/>
    <property type="project" value="InterPro"/>
</dbReference>
<dbReference type="AlphaFoldDB" id="A0A942EAP0"/>
<feature type="region of interest" description="Disordered" evidence="3">
    <location>
        <begin position="431"/>
        <end position="458"/>
    </location>
</feature>
<accession>A0A942EAP0</accession>
<gene>
    <name evidence="5" type="ORF">KEU06_23395</name>
</gene>
<dbReference type="InterPro" id="IPR015422">
    <property type="entry name" value="PyrdxlP-dep_Trfase_small"/>
</dbReference>
<dbReference type="SUPFAM" id="SSF53383">
    <property type="entry name" value="PLP-dependent transferases"/>
    <property type="match status" value="1"/>
</dbReference>
<dbReference type="Proteomes" id="UP000680348">
    <property type="component" value="Unassembled WGS sequence"/>
</dbReference>
<dbReference type="EMBL" id="JAGWCR010000014">
    <property type="protein sequence ID" value="MBS3651567.1"/>
    <property type="molecule type" value="Genomic_DNA"/>
</dbReference>
<evidence type="ECO:0000313" key="6">
    <source>
        <dbReference type="Proteomes" id="UP000680348"/>
    </source>
</evidence>
<name>A0A942EAP0_9HYPH</name>
<dbReference type="InterPro" id="IPR015421">
    <property type="entry name" value="PyrdxlP-dep_Trfase_major"/>
</dbReference>
<evidence type="ECO:0000256" key="2">
    <source>
        <dbReference type="ARBA" id="ARBA00022679"/>
    </source>
</evidence>
<organism evidence="5 6">
    <name type="scientific">Pseudaminobacter soli</name>
    <name type="common">ex Zhang et al. 2022</name>
    <dbReference type="NCBI Taxonomy" id="2831468"/>
    <lineage>
        <taxon>Bacteria</taxon>
        <taxon>Pseudomonadati</taxon>
        <taxon>Pseudomonadota</taxon>
        <taxon>Alphaproteobacteria</taxon>
        <taxon>Hyphomicrobiales</taxon>
        <taxon>Phyllobacteriaceae</taxon>
        <taxon>Pseudaminobacter</taxon>
    </lineage>
</organism>
<comment type="cofactor">
    <cofactor evidence="1">
        <name>pyridoxal 5'-phosphate</name>
        <dbReference type="ChEBI" id="CHEBI:597326"/>
    </cofactor>
</comment>
<evidence type="ECO:0000313" key="5">
    <source>
        <dbReference type="EMBL" id="MBS3651567.1"/>
    </source>
</evidence>
<proteinExistence type="predicted"/>
<dbReference type="RefSeq" id="WP_188257118.1">
    <property type="nucleotide sequence ID" value="NZ_JABVCF010000014.1"/>
</dbReference>
<feature type="domain" description="Aminotransferase class I/classII large" evidence="4">
    <location>
        <begin position="70"/>
        <end position="414"/>
    </location>
</feature>
<dbReference type="InterPro" id="IPR004839">
    <property type="entry name" value="Aminotransferase_I/II_large"/>
</dbReference>
<keyword evidence="6" id="KW-1185">Reference proteome</keyword>
<sequence length="458" mass="49090">MKSIPKAALSGSLKDYRALKNSGLMARADSFFSWQDLRRQHGLWPYARSTSSAPRPRSDIRTDAGKATSGVNFASQDYLSLSSHPRIKAAAREAIDKYGVHSAGSAALLGNTAYSLQLSAAFSEFLGGREVVLYPTGWAAGYGAIQGFVRSDDYVVMDMLAHSCLQAGAAAATQKVQYFRHLDSDAVARRLANIRAADTKNNILVVTESLFSMHSDTPDLRALRSVCDAYGASLLVDCAHDLGCMGEDGLGHIGQQGMLDEIDIIIGSFSKTFASNGGFVAVKTRAAAEYLRYYSAPHTFSNALSPVQAATVLEALSIIRGREGKELRHKLRDNVNHLRESMARSGREVLGEPSPIVPVRVGGEALGRLASKYLSLFAGIANLVEFPAVPLGQSRFRFQVMAAHAAEDIEAMVATFNRAMDSAAEELDQIQGETGAQQVALPGAGKTPTALDDTLTEA</sequence>
<reference evidence="5" key="1">
    <citation type="submission" date="2021-04" db="EMBL/GenBank/DDBJ databases">
        <title>Pseudaminobacter soli sp. nov., isolated from paddy soil contaminated by heavy metals.</title>
        <authorList>
            <person name="Zhang K."/>
        </authorList>
    </citation>
    <scope>NUCLEOTIDE SEQUENCE</scope>
    <source>
        <strain evidence="5">19-2017</strain>
    </source>
</reference>
<keyword evidence="2" id="KW-0808">Transferase</keyword>
<evidence type="ECO:0000256" key="1">
    <source>
        <dbReference type="ARBA" id="ARBA00001933"/>
    </source>
</evidence>
<dbReference type="InterPro" id="IPR015424">
    <property type="entry name" value="PyrdxlP-dep_Trfase"/>
</dbReference>
<protein>
    <submittedName>
        <fullName evidence="5">Pyridoxal phosphate-dependent aminotransferase family protein</fullName>
    </submittedName>
</protein>
<keyword evidence="5" id="KW-0032">Aminotransferase</keyword>
<dbReference type="InterPro" id="IPR050087">
    <property type="entry name" value="AON_synthase_class-II"/>
</dbReference>